<dbReference type="STRING" id="321614.Q0UTG8"/>
<feature type="transmembrane region" description="Helical" evidence="7">
    <location>
        <begin position="246"/>
        <end position="265"/>
    </location>
</feature>
<dbReference type="RefSeq" id="XP_001795359.1">
    <property type="nucleotide sequence ID" value="XM_001795307.1"/>
</dbReference>
<keyword evidence="3 7" id="KW-1133">Transmembrane helix</keyword>
<keyword evidence="4 7" id="KW-0472">Membrane</keyword>
<reference evidence="10" key="1">
    <citation type="journal article" date="2007" name="Plant Cell">
        <title>Dothideomycete-plant interactions illuminated by genome sequencing and EST analysis of the wheat pathogen Stagonospora nodorum.</title>
        <authorList>
            <person name="Hane J.K."/>
            <person name="Lowe R.G."/>
            <person name="Solomon P.S."/>
            <person name="Tan K.C."/>
            <person name="Schoch C.L."/>
            <person name="Spatafora J.W."/>
            <person name="Crous P.W."/>
            <person name="Kodira C."/>
            <person name="Birren B.W."/>
            <person name="Galagan J.E."/>
            <person name="Torriani S.F."/>
            <person name="McDonald B.A."/>
            <person name="Oliver R.P."/>
        </authorList>
    </citation>
    <scope>NUCLEOTIDE SEQUENCE [LARGE SCALE GENOMIC DNA]</scope>
    <source>
        <strain evidence="10">SN15 / ATCC MYA-4574 / FGSC 10173</strain>
    </source>
</reference>
<protein>
    <recommendedName>
        <fullName evidence="8">Ima1 N-terminal domain-containing protein</fullName>
    </recommendedName>
</protein>
<accession>Q0UTG8</accession>
<organism evidence="9 10">
    <name type="scientific">Phaeosphaeria nodorum (strain SN15 / ATCC MYA-4574 / FGSC 10173)</name>
    <name type="common">Glume blotch fungus</name>
    <name type="synonym">Parastagonospora nodorum</name>
    <dbReference type="NCBI Taxonomy" id="321614"/>
    <lineage>
        <taxon>Eukaryota</taxon>
        <taxon>Fungi</taxon>
        <taxon>Dikarya</taxon>
        <taxon>Ascomycota</taxon>
        <taxon>Pezizomycotina</taxon>
        <taxon>Dothideomycetes</taxon>
        <taxon>Pleosporomycetidae</taxon>
        <taxon>Pleosporales</taxon>
        <taxon>Pleosporineae</taxon>
        <taxon>Phaeosphaeriaceae</taxon>
        <taxon>Parastagonospora</taxon>
    </lineage>
</organism>
<feature type="region of interest" description="Disordered" evidence="6">
    <location>
        <begin position="379"/>
        <end position="435"/>
    </location>
</feature>
<feature type="region of interest" description="Disordered" evidence="6">
    <location>
        <begin position="276"/>
        <end position="302"/>
    </location>
</feature>
<dbReference type="GO" id="GO:0034506">
    <property type="term" value="C:chromosome, centromeric core domain"/>
    <property type="evidence" value="ECO:0000318"/>
    <property type="project" value="GO_Central"/>
</dbReference>
<comment type="subcellular location">
    <subcellularLocation>
        <location evidence="1">Nucleus inner membrane</location>
        <topology evidence="1">Multi-pass membrane protein</topology>
    </subcellularLocation>
</comment>
<feature type="compositionally biased region" description="Polar residues" evidence="6">
    <location>
        <begin position="276"/>
        <end position="290"/>
    </location>
</feature>
<feature type="region of interest" description="Disordered" evidence="6">
    <location>
        <begin position="326"/>
        <end position="367"/>
    </location>
</feature>
<dbReference type="GO" id="GO:0071765">
    <property type="term" value="P:nuclear inner membrane organization"/>
    <property type="evidence" value="ECO:0000318"/>
    <property type="project" value="GO_Central"/>
</dbReference>
<feature type="transmembrane region" description="Helical" evidence="7">
    <location>
        <begin position="169"/>
        <end position="191"/>
    </location>
</feature>
<dbReference type="InterPro" id="IPR042321">
    <property type="entry name" value="Ima1"/>
</dbReference>
<gene>
    <name evidence="9" type="ORF">SNOG_04946</name>
</gene>
<evidence type="ECO:0000313" key="9">
    <source>
        <dbReference type="EMBL" id="EAT87337.2"/>
    </source>
</evidence>
<dbReference type="GO" id="GO:0034992">
    <property type="term" value="C:microtubule organizing center attachment site"/>
    <property type="evidence" value="ECO:0000318"/>
    <property type="project" value="GO_Central"/>
</dbReference>
<evidence type="ECO:0000256" key="5">
    <source>
        <dbReference type="ARBA" id="ARBA00023242"/>
    </source>
</evidence>
<evidence type="ECO:0000313" key="10">
    <source>
        <dbReference type="Proteomes" id="UP000001055"/>
    </source>
</evidence>
<evidence type="ECO:0000256" key="7">
    <source>
        <dbReference type="SAM" id="Phobius"/>
    </source>
</evidence>
<dbReference type="GO" id="GO:0005637">
    <property type="term" value="C:nuclear inner membrane"/>
    <property type="evidence" value="ECO:0007669"/>
    <property type="project" value="UniProtKB-SubCell"/>
</dbReference>
<feature type="transmembrane region" description="Helical" evidence="7">
    <location>
        <begin position="102"/>
        <end position="124"/>
    </location>
</feature>
<evidence type="ECO:0000256" key="1">
    <source>
        <dbReference type="ARBA" id="ARBA00004473"/>
    </source>
</evidence>
<keyword evidence="5" id="KW-0539">Nucleus</keyword>
<dbReference type="GO" id="GO:0044732">
    <property type="term" value="C:mitotic spindle pole body"/>
    <property type="evidence" value="ECO:0000318"/>
    <property type="project" value="GO_Central"/>
</dbReference>
<dbReference type="GeneID" id="5972234"/>
<evidence type="ECO:0000259" key="8">
    <source>
        <dbReference type="Pfam" id="PF09779"/>
    </source>
</evidence>
<feature type="compositionally biased region" description="Low complexity" evidence="6">
    <location>
        <begin position="416"/>
        <end position="427"/>
    </location>
</feature>
<evidence type="ECO:0000256" key="6">
    <source>
        <dbReference type="SAM" id="MobiDB-lite"/>
    </source>
</evidence>
<dbReference type="VEuPathDB" id="FungiDB:JI435_049460"/>
<dbReference type="KEGG" id="pno:SNOG_04946"/>
<feature type="domain" description="Ima1 N-terminal" evidence="8">
    <location>
        <begin position="3"/>
        <end position="65"/>
    </location>
</feature>
<dbReference type="eggNOG" id="KOG4623">
    <property type="taxonomic scope" value="Eukaryota"/>
</dbReference>
<dbReference type="PANTHER" id="PTHR28538">
    <property type="entry name" value="INTEGRAL INNER NUCLEAR MEMBRANE PROTEIN IMA1"/>
    <property type="match status" value="1"/>
</dbReference>
<dbReference type="AlphaFoldDB" id="Q0UTG8"/>
<evidence type="ECO:0000256" key="2">
    <source>
        <dbReference type="ARBA" id="ARBA00022692"/>
    </source>
</evidence>
<dbReference type="PANTHER" id="PTHR28538:SF1">
    <property type="entry name" value="INTEGRAL INNER NUCLEAR MEMBRANE PROTEIN IMA1"/>
    <property type="match status" value="1"/>
</dbReference>
<dbReference type="InParanoid" id="Q0UTG8"/>
<dbReference type="Pfam" id="PF09779">
    <property type="entry name" value="Ima1_N"/>
    <property type="match status" value="1"/>
</dbReference>
<evidence type="ECO:0000256" key="4">
    <source>
        <dbReference type="ARBA" id="ARBA00023136"/>
    </source>
</evidence>
<dbReference type="HOGENOM" id="CLU_013127_1_1_1"/>
<feature type="transmembrane region" description="Helical" evidence="7">
    <location>
        <begin position="212"/>
        <end position="231"/>
    </location>
</feature>
<proteinExistence type="predicted"/>
<name>Q0UTG8_PHANO</name>
<dbReference type="Proteomes" id="UP000001055">
    <property type="component" value="Unassembled WGS sequence"/>
</dbReference>
<keyword evidence="2 7" id="KW-0812">Transmembrane</keyword>
<feature type="compositionally biased region" description="Polar residues" evidence="6">
    <location>
        <begin position="336"/>
        <end position="353"/>
    </location>
</feature>
<sequence length="511" mass="57883">MSAPAESPFCGTCQRNQTLVQNLIAEYLPDEDDPEYARYEAHFDGYRAELEGRYPQVCKDCEERVNDQIRRAGYVAKADHLRRVMERSEKKRRTPQTSRQAWTLRLIALAKWTYILSFFVQLLWHISGSIMAVDPQSLDGDRIIYPDSVSLDVCVCQAISVRQVDDACVFAQSVTQVVVYAIVADVLTLWWNPRLKDKTNSITGRMRGLRSLWAIRAAVVVMRSGSLYYWQQATIDRENIATFHHMHWYMLAVMSLSFILTFKTVRISYQSPTSFRNSVNEQASSTTNSPGPAPRSTYKPAHPQASAFDTMAQGFTTSFNDFNDALDAPAYPPSPTLTNSSFTTHATEATTPFKSVRGDDDMDWTPTQRRFAPVQPAIIPSPWSKQQPSPPPQPASHSPHSLFSKPDTNPFRHKVPAAPKAPAQAKADPWKRSVWDPPLKETTPNFFAEDQKARGEVGETKGLDGFGVPRNVKRDAELFASPKFKYDYYGTMKDTGLEDRFEETFNDFFTK</sequence>
<dbReference type="EMBL" id="CH445331">
    <property type="protein sequence ID" value="EAT87337.2"/>
    <property type="molecule type" value="Genomic_DNA"/>
</dbReference>
<dbReference type="InterPro" id="IPR018617">
    <property type="entry name" value="Ima1_N"/>
</dbReference>
<evidence type="ECO:0000256" key="3">
    <source>
        <dbReference type="ARBA" id="ARBA00022989"/>
    </source>
</evidence>